<organism evidence="3 4">
    <name type="scientific">Neisseria lactamica ATCC 23970</name>
    <dbReference type="NCBI Taxonomy" id="546265"/>
    <lineage>
        <taxon>Bacteria</taxon>
        <taxon>Pseudomonadati</taxon>
        <taxon>Pseudomonadota</taxon>
        <taxon>Betaproteobacteria</taxon>
        <taxon>Neisseriales</taxon>
        <taxon>Neisseriaceae</taxon>
        <taxon>Neisseria</taxon>
    </lineage>
</organism>
<comment type="caution">
    <text evidence="3">The sequence shown here is derived from an EMBL/GenBank/DDBJ whole genome shotgun (WGS) entry which is preliminary data.</text>
</comment>
<sequence>HTDRPLPITVPTASRSAKPLDKQQTVAQSTAVIHSAVGTYRGNRAKAAAEELEKQQAAHEGRLKEQNDGSYEHYLSLSDAQRQQEMLAHSPAYAQAYQEARSWGIGGSKSRALTAAETLITGALGGQGNLQLAANTLAPYAAAAIGKRFGHGENKNEAAQAIGHFMLGAALAYANGADPLAGGSAAVAAERAAEYLAKQYDDGRTAIDPISGKFNPNLLPEHIKEEIKAQTGALASVVGAAGGSLNGTNSSNGALFDAQIAGTVGQNAVKNNLLSSKDKQRYDLLAEKILNRTASNAEKAEFEWLSAQDQQSNELYRKYYSDLHRKDGKKELTAQEADILTSYIDSIYDNKGISDRKARNALRKIRNDLYQGKEILRNGEPYYPFWLAKRDEKVRELWNKSWKEIRDTQGKYKTGLAAVKHFFLSEGRPIGKYEKAWNILERDKAYADSFEGRAAASTAQGIALGLEFTTRGRYLMMAIGGAQASYGTYQITQGNLEHGKANFFLGAGTMLGSVSLGGASVKKSPLAIREPIPAGYNRPPTSLDVNAGRMANQFSTAHQKVTDLNILFAKPSRTVSNSKVGIQWNNGIGKQGMPWENYVGKSLPSDARLPKNFKTFDYYDHHSGLAISAKTLDTQTASRTLKPRQIYNTLKNYIDKAANFKTYSLSGVELNANTIRRREIHLAIPAQTTKEQWQQINKAIEYGKTHNVNVKVTEIK</sequence>
<proteinExistence type="predicted"/>
<dbReference type="GO" id="GO:0004530">
    <property type="term" value="F:deoxyribonuclease I activity"/>
    <property type="evidence" value="ECO:0007669"/>
    <property type="project" value="InterPro"/>
</dbReference>
<dbReference type="AlphaFoldDB" id="D0WDJ8"/>
<dbReference type="Proteomes" id="UP000003843">
    <property type="component" value="Unassembled WGS sequence"/>
</dbReference>
<evidence type="ECO:0000313" key="3">
    <source>
        <dbReference type="EMBL" id="EEZ74343.1"/>
    </source>
</evidence>
<dbReference type="CDD" id="cd13444">
    <property type="entry name" value="CDI_toxin_EC869_like"/>
    <property type="match status" value="1"/>
</dbReference>
<feature type="non-terminal residue" evidence="3">
    <location>
        <position position="1"/>
    </location>
</feature>
<evidence type="ECO:0000259" key="2">
    <source>
        <dbReference type="Pfam" id="PF21111"/>
    </source>
</evidence>
<evidence type="ECO:0000256" key="1">
    <source>
        <dbReference type="SAM" id="MobiDB-lite"/>
    </source>
</evidence>
<dbReference type="InterPro" id="IPR033799">
    <property type="entry name" value="CdiA_EC869-like"/>
</dbReference>
<reference evidence="3 4" key="1">
    <citation type="submission" date="2009-10" db="EMBL/GenBank/DDBJ databases">
        <authorList>
            <person name="Weinstock G."/>
            <person name="Sodergren E."/>
            <person name="Clifton S."/>
            <person name="Fulton L."/>
            <person name="Fulton B."/>
            <person name="Courtney L."/>
            <person name="Fronick C."/>
            <person name="Harrison M."/>
            <person name="Strong C."/>
            <person name="Farmer C."/>
            <person name="Delahaunty K."/>
            <person name="Markovic C."/>
            <person name="Hall O."/>
            <person name="Minx P."/>
            <person name="Tomlinson C."/>
            <person name="Mitreva M."/>
            <person name="Nelson J."/>
            <person name="Hou S."/>
            <person name="Wollam A."/>
            <person name="Pepin K.H."/>
            <person name="Johnson M."/>
            <person name="Bhonagiri V."/>
            <person name="Nash W.E."/>
            <person name="Warren W."/>
            <person name="Chinwalla A."/>
            <person name="Mardis E.R."/>
            <person name="Wilson R.K."/>
        </authorList>
    </citation>
    <scope>NUCLEOTIDE SEQUENCE [LARGE SCALE GENOMIC DNA]</scope>
    <source>
        <strain evidence="3 4">ATCC 23970</strain>
    </source>
</reference>
<gene>
    <name evidence="3" type="ORF">NEILACOT_05635</name>
</gene>
<evidence type="ECO:0000313" key="4">
    <source>
        <dbReference type="Proteomes" id="UP000003843"/>
    </source>
</evidence>
<feature type="domain" description="CdiA toxin EC869-like" evidence="2">
    <location>
        <begin position="591"/>
        <end position="713"/>
    </location>
</feature>
<name>D0WDJ8_NEILA</name>
<protein>
    <recommendedName>
        <fullName evidence="2">CdiA toxin EC869-like domain-containing protein</fullName>
    </recommendedName>
</protein>
<accession>D0WDJ8</accession>
<feature type="region of interest" description="Disordered" evidence="1">
    <location>
        <begin position="1"/>
        <end position="24"/>
    </location>
</feature>
<dbReference type="Gene3D" id="3.40.1350.110">
    <property type="match status" value="1"/>
</dbReference>
<dbReference type="EMBL" id="ACEQ02000058">
    <property type="protein sequence ID" value="EEZ74343.1"/>
    <property type="molecule type" value="Genomic_DNA"/>
</dbReference>
<dbReference type="Pfam" id="PF21111">
    <property type="entry name" value="CDI_toxin_EC869_like"/>
    <property type="match status" value="1"/>
</dbReference>